<keyword evidence="1" id="KW-0812">Transmembrane</keyword>
<evidence type="ECO:0000313" key="3">
    <source>
        <dbReference type="EMBL" id="MCV7229590.1"/>
    </source>
</evidence>
<feature type="transmembrane region" description="Helical" evidence="1">
    <location>
        <begin position="410"/>
        <end position="429"/>
    </location>
</feature>
<feature type="transmembrane region" description="Helical" evidence="1">
    <location>
        <begin position="58"/>
        <end position="78"/>
    </location>
</feature>
<dbReference type="EMBL" id="JACKTY010000045">
    <property type="protein sequence ID" value="MCV7229590.1"/>
    <property type="molecule type" value="Genomic_DNA"/>
</dbReference>
<feature type="transmembrane region" description="Helical" evidence="1">
    <location>
        <begin position="378"/>
        <end position="398"/>
    </location>
</feature>
<protein>
    <submittedName>
        <fullName evidence="3">Acyltransferase family protein</fullName>
    </submittedName>
</protein>
<proteinExistence type="predicted"/>
<organism evidence="3 4">
    <name type="scientific">Mycolicibacterium komossense</name>
    <dbReference type="NCBI Taxonomy" id="1779"/>
    <lineage>
        <taxon>Bacteria</taxon>
        <taxon>Bacillati</taxon>
        <taxon>Actinomycetota</taxon>
        <taxon>Actinomycetes</taxon>
        <taxon>Mycobacteriales</taxon>
        <taxon>Mycobacteriaceae</taxon>
        <taxon>Mycolicibacterium</taxon>
    </lineage>
</organism>
<feature type="transmembrane region" description="Helical" evidence="1">
    <location>
        <begin position="339"/>
        <end position="358"/>
    </location>
</feature>
<evidence type="ECO:0000256" key="1">
    <source>
        <dbReference type="SAM" id="Phobius"/>
    </source>
</evidence>
<feature type="transmembrane region" description="Helical" evidence="1">
    <location>
        <begin position="292"/>
        <end position="319"/>
    </location>
</feature>
<name>A0ABT3CJC3_9MYCO</name>
<evidence type="ECO:0000259" key="2">
    <source>
        <dbReference type="Pfam" id="PF01757"/>
    </source>
</evidence>
<gene>
    <name evidence="3" type="ORF">H7J73_26630</name>
</gene>
<evidence type="ECO:0000313" key="4">
    <source>
        <dbReference type="Proteomes" id="UP001526201"/>
    </source>
</evidence>
<feature type="domain" description="Acyltransferase 3" evidence="2">
    <location>
        <begin position="15"/>
        <end position="347"/>
    </location>
</feature>
<dbReference type="Proteomes" id="UP001526201">
    <property type="component" value="Unassembled WGS sequence"/>
</dbReference>
<keyword evidence="1" id="KW-0472">Membrane</keyword>
<accession>A0ABT3CJC3</accession>
<dbReference type="GO" id="GO:0016746">
    <property type="term" value="F:acyltransferase activity"/>
    <property type="evidence" value="ECO:0007669"/>
    <property type="project" value="UniProtKB-KW"/>
</dbReference>
<keyword evidence="4" id="KW-1185">Reference proteome</keyword>
<feature type="transmembrane region" description="Helical" evidence="1">
    <location>
        <begin position="164"/>
        <end position="184"/>
    </location>
</feature>
<feature type="transmembrane region" description="Helical" evidence="1">
    <location>
        <begin position="99"/>
        <end position="123"/>
    </location>
</feature>
<feature type="transmembrane region" description="Helical" evidence="1">
    <location>
        <begin position="260"/>
        <end position="280"/>
    </location>
</feature>
<dbReference type="Pfam" id="PF01757">
    <property type="entry name" value="Acyl_transf_3"/>
    <property type="match status" value="1"/>
</dbReference>
<keyword evidence="1" id="KW-1133">Transmembrane helix</keyword>
<dbReference type="InterPro" id="IPR002656">
    <property type="entry name" value="Acyl_transf_3_dom"/>
</dbReference>
<sequence length="451" mass="48140">MPDVSAQPTLREPAADLYRVLAVVAVVLGHWLLAAVTFRDGRFGYDDVLVAMPWTQWLTWAFQVVPVFFVVGGYANAASWTHWRDSIGAAPQDWLRHRVTGILGPTTAYVATILTALAVAGWIGIDTTALAMPMWVLALHLWFIPVYLAAVSLTPVAVAAQQRWGLKVPAAMAVTVTLVDAISIGGHVAALGWVNYAVCWGAIYQLGVAWRRGQLRGHRPLLLAGSAGLVLATIIGAGLYPVAMIGVPGQPIQNTSPPTVALLAFAGVQAGLLLALAPAVSRVLRRGRWQRLVAVANINVLALYLWHMVPVVLVALAGYCGGLLPQPDLGSASWWWWRLAWVAILTAVTAAELGVLWAARSAFARPTPTLDVHLRPRWVMPLLVTGTALAAGALWRFAGHGFAPSGHVPFGSLLAYIAGIALLSIHPMSGAPATEMGTRSIPPLPIERPLL</sequence>
<feature type="transmembrane region" description="Helical" evidence="1">
    <location>
        <begin position="190"/>
        <end position="209"/>
    </location>
</feature>
<feature type="transmembrane region" description="Helical" evidence="1">
    <location>
        <begin position="135"/>
        <end position="157"/>
    </location>
</feature>
<keyword evidence="3" id="KW-0012">Acyltransferase</keyword>
<feature type="transmembrane region" description="Helical" evidence="1">
    <location>
        <begin position="221"/>
        <end position="240"/>
    </location>
</feature>
<comment type="caution">
    <text evidence="3">The sequence shown here is derived from an EMBL/GenBank/DDBJ whole genome shotgun (WGS) entry which is preliminary data.</text>
</comment>
<keyword evidence="3" id="KW-0808">Transferase</keyword>
<feature type="transmembrane region" description="Helical" evidence="1">
    <location>
        <begin position="20"/>
        <end position="38"/>
    </location>
</feature>
<reference evidence="3 4" key="1">
    <citation type="journal article" date="2022" name="BMC Genomics">
        <title>Comparative genome analysis of mycobacteria focusing on tRNA and non-coding RNA.</title>
        <authorList>
            <person name="Behra P.R.K."/>
            <person name="Pettersson B.M.F."/>
            <person name="Ramesh M."/>
            <person name="Das S."/>
            <person name="Dasgupta S."/>
            <person name="Kirsebom L.A."/>
        </authorList>
    </citation>
    <scope>NUCLEOTIDE SEQUENCE [LARGE SCALE GENOMIC DNA]</scope>
    <source>
        <strain evidence="3 4">DSM 44078</strain>
    </source>
</reference>